<accession>A0ABR9HEK9</accession>
<evidence type="ECO:0000313" key="2">
    <source>
        <dbReference type="Proteomes" id="UP000598217"/>
    </source>
</evidence>
<dbReference type="RefSeq" id="WP_191273614.1">
    <property type="nucleotide sequence ID" value="NZ_BMXJ01000006.1"/>
</dbReference>
<gene>
    <name evidence="1" type="ORF">H4W79_001641</name>
</gene>
<name>A0ABR9HEK9_9ACTN</name>
<protein>
    <recommendedName>
        <fullName evidence="3">FHA domain-containing protein</fullName>
    </recommendedName>
</protein>
<evidence type="ECO:0000313" key="1">
    <source>
        <dbReference type="EMBL" id="MBE1457427.1"/>
    </source>
</evidence>
<reference evidence="1 2" key="1">
    <citation type="submission" date="2020-10" db="EMBL/GenBank/DDBJ databases">
        <title>Sequencing the genomes of 1000 actinobacteria strains.</title>
        <authorList>
            <person name="Klenk H.-P."/>
        </authorList>
    </citation>
    <scope>NUCLEOTIDE SEQUENCE [LARGE SCALE GENOMIC DNA]</scope>
    <source>
        <strain evidence="1 2">DSM 45157</strain>
    </source>
</reference>
<evidence type="ECO:0008006" key="3">
    <source>
        <dbReference type="Google" id="ProtNLM"/>
    </source>
</evidence>
<comment type="caution">
    <text evidence="1">The sequence shown here is derived from an EMBL/GenBank/DDBJ whole genome shotgun (WGS) entry which is preliminary data.</text>
</comment>
<proteinExistence type="predicted"/>
<dbReference type="EMBL" id="JADBDY010000001">
    <property type="protein sequence ID" value="MBE1457427.1"/>
    <property type="molecule type" value="Genomic_DNA"/>
</dbReference>
<keyword evidence="2" id="KW-1185">Reference proteome</keyword>
<sequence>MTREHPCVQVIGPDGAEHSVPSGACLVFGRSRHADLVVLGDPGLSRLAGQITVSTDGARINNLSRKHGLIAVVDGQVSQLPPSGARDHGVLLVTTGRARVGSPHMHGGGSMIEVHVDSGAVAGPPRLPDVAEETETATRMRLGPHTKEFVTALMLCRDWLGDPTRSRALPTSVSVAREALAATHTWDQLNRFDAGQADVRARITRRVEEHLRHLKWKLVDSGALEQGTRVTRERLAHHLIALRVLTPAHLRLLEDEEWLAAQAELWWDA</sequence>
<organism evidence="1 2">
    <name type="scientific">Nocardiopsis terrae</name>
    <dbReference type="NCBI Taxonomy" id="372655"/>
    <lineage>
        <taxon>Bacteria</taxon>
        <taxon>Bacillati</taxon>
        <taxon>Actinomycetota</taxon>
        <taxon>Actinomycetes</taxon>
        <taxon>Streptosporangiales</taxon>
        <taxon>Nocardiopsidaceae</taxon>
        <taxon>Nocardiopsis</taxon>
    </lineage>
</organism>
<dbReference type="Proteomes" id="UP000598217">
    <property type="component" value="Unassembled WGS sequence"/>
</dbReference>
<dbReference type="CDD" id="cd00060">
    <property type="entry name" value="FHA"/>
    <property type="match status" value="1"/>
</dbReference>